<dbReference type="Gene3D" id="2.60.40.2250">
    <property type="match status" value="1"/>
</dbReference>
<dbReference type="SMART" id="SM00460">
    <property type="entry name" value="TGc"/>
    <property type="match status" value="1"/>
</dbReference>
<accession>A0A160KSZ1</accession>
<dbReference type="AlphaFoldDB" id="A0A160KSZ1"/>
<dbReference type="OrthoDB" id="5438043at2"/>
<proteinExistence type="predicted"/>
<dbReference type="InterPro" id="IPR038765">
    <property type="entry name" value="Papain-like_cys_pep_sf"/>
</dbReference>
<sequence length="264" mass="28285">MLRTVSASLDLRLNGPTDLIFLVAAMPTGDSFEDSFTVHLDGEPVPVREFPGRHGARVHRVAGIRGELRVEYRARVLGHGAPDEPSELELVEYLRPSRYAEADVLGGIARREFGRARGFEALTAVEEWVHGHLSYVDGSTVGTGGAAQVIESGQGVCRDFAHTVAGFLRALDIPARVTAVYAPGLAPRDFHAVTEAWVGGAWHAVDATRLAPRGSMLRISSGRDTADTAFLSSYLTDLSLTGMDVVADCDAALVDDHVSPVRLG</sequence>
<dbReference type="PANTHER" id="PTHR33490:SF12">
    <property type="entry name" value="BLL5557 PROTEIN"/>
    <property type="match status" value="1"/>
</dbReference>
<dbReference type="InterPro" id="IPR002931">
    <property type="entry name" value="Transglutaminase-like"/>
</dbReference>
<dbReference type="Proteomes" id="UP000077071">
    <property type="component" value="Chromosome"/>
</dbReference>
<protein>
    <recommendedName>
        <fullName evidence="1">Transglutaminase-like domain-containing protein</fullName>
    </recommendedName>
</protein>
<evidence type="ECO:0000313" key="3">
    <source>
        <dbReference type="Proteomes" id="UP000077071"/>
    </source>
</evidence>
<dbReference type="Pfam" id="PF01841">
    <property type="entry name" value="Transglut_core"/>
    <property type="match status" value="1"/>
</dbReference>
<keyword evidence="3" id="KW-1185">Reference proteome</keyword>
<reference evidence="2 3" key="1">
    <citation type="submission" date="2016-05" db="EMBL/GenBank/DDBJ databases">
        <title>Complete genome sequence of Rathayibacter tritici NCPPB 1953.</title>
        <authorList>
            <person name="Park J."/>
            <person name="Lee H.-H."/>
            <person name="Lee S.-W."/>
            <person name="Seo Y.-S."/>
        </authorList>
    </citation>
    <scope>NUCLEOTIDE SEQUENCE [LARGE SCALE GENOMIC DNA]</scope>
    <source>
        <strain evidence="2 3">NCPPB 1953</strain>
    </source>
</reference>
<dbReference type="Gene3D" id="3.10.620.30">
    <property type="match status" value="1"/>
</dbReference>
<dbReference type="PANTHER" id="PTHR33490">
    <property type="entry name" value="BLR5614 PROTEIN-RELATED"/>
    <property type="match status" value="1"/>
</dbReference>
<dbReference type="EMBL" id="CP015515">
    <property type="protein sequence ID" value="AND16890.1"/>
    <property type="molecule type" value="Genomic_DNA"/>
</dbReference>
<dbReference type="RefSeq" id="WP_068254092.1">
    <property type="nucleotide sequence ID" value="NZ_CP015515.1"/>
</dbReference>
<dbReference type="KEGG" id="rtn:A6122_1759"/>
<organism evidence="2 3">
    <name type="scientific">Rathayibacter tritici</name>
    <dbReference type="NCBI Taxonomy" id="33888"/>
    <lineage>
        <taxon>Bacteria</taxon>
        <taxon>Bacillati</taxon>
        <taxon>Actinomycetota</taxon>
        <taxon>Actinomycetes</taxon>
        <taxon>Micrococcales</taxon>
        <taxon>Microbacteriaceae</taxon>
        <taxon>Rathayibacter</taxon>
    </lineage>
</organism>
<evidence type="ECO:0000259" key="1">
    <source>
        <dbReference type="SMART" id="SM00460"/>
    </source>
</evidence>
<name>A0A160KSZ1_9MICO</name>
<dbReference type="SUPFAM" id="SSF54001">
    <property type="entry name" value="Cysteine proteinases"/>
    <property type="match status" value="1"/>
</dbReference>
<evidence type="ECO:0000313" key="2">
    <source>
        <dbReference type="EMBL" id="AND16890.1"/>
    </source>
</evidence>
<gene>
    <name evidence="2" type="ORF">A6122_1759</name>
</gene>
<feature type="domain" description="Transglutaminase-like" evidence="1">
    <location>
        <begin position="149"/>
        <end position="209"/>
    </location>
</feature>
<dbReference type="STRING" id="33888.A6122_1759"/>
<dbReference type="PATRIC" id="fig|33888.3.peg.1938"/>